<name>A0A7W3MU60_9ACTN</name>
<sequence length="428" mass="44706">MSLYGNDKMLMGLAKTTVTGAMVVLPPAWIVNFLFKLSEGDAAKLEKAAKAWEKTAKEIDGIIASIRDTGRKLAQQDWNAESRRMFEQKVDAMCAQLEQSRAFCEVVKNALLVCAAALLAYAVFAVAMAFYLAAQAAIFVAAVAGVVTAPAAGAAITASSVCMKITYAATAALGATLSIAGSIFAIHANVTANRQAERGNTEARADFKQAMVNGSATALTNLAQNAANTGLAFVNRMANEKNPGIIPVQKIDLDADRNKDGMWTVGNGATIGWPNGVHSVEVGANVKFSRNDGDFQFNGFGAEGKYTNSPAGAAPALGTGAWSGGGKFDYTDEDGMFEGPKSGELGVGVNGGWEHSSTAGGKVELEGKKNFEDGSWKASGSAGGTYQGGDVAGYKGEYENNGKGQDQYKGTFNNPIYDLLHGGEGQQQ</sequence>
<dbReference type="RefSeq" id="WP_182704137.1">
    <property type="nucleotide sequence ID" value="NZ_JACJII010000001.1"/>
</dbReference>
<keyword evidence="2" id="KW-0472">Membrane</keyword>
<evidence type="ECO:0000313" key="3">
    <source>
        <dbReference type="EMBL" id="MBA9001971.1"/>
    </source>
</evidence>
<feature type="compositionally biased region" description="Gly residues" evidence="1">
    <location>
        <begin position="381"/>
        <end position="391"/>
    </location>
</feature>
<feature type="transmembrane region" description="Helical" evidence="2">
    <location>
        <begin position="138"/>
        <end position="158"/>
    </location>
</feature>
<reference evidence="3 4" key="1">
    <citation type="submission" date="2020-08" db="EMBL/GenBank/DDBJ databases">
        <title>Sequencing the genomes of 1000 actinobacteria strains.</title>
        <authorList>
            <person name="Klenk H.-P."/>
        </authorList>
    </citation>
    <scope>NUCLEOTIDE SEQUENCE [LARGE SCALE GENOMIC DNA]</scope>
    <source>
        <strain evidence="3 4">DSM 45823</strain>
    </source>
</reference>
<evidence type="ECO:0000256" key="1">
    <source>
        <dbReference type="SAM" id="MobiDB-lite"/>
    </source>
</evidence>
<keyword evidence="4" id="KW-1185">Reference proteome</keyword>
<feature type="transmembrane region" description="Helical" evidence="2">
    <location>
        <begin position="12"/>
        <end position="35"/>
    </location>
</feature>
<feature type="transmembrane region" description="Helical" evidence="2">
    <location>
        <begin position="110"/>
        <end position="132"/>
    </location>
</feature>
<dbReference type="Proteomes" id="UP000539313">
    <property type="component" value="Unassembled WGS sequence"/>
</dbReference>
<gene>
    <name evidence="3" type="ORF">HNR21_000853</name>
</gene>
<comment type="caution">
    <text evidence="3">The sequence shown here is derived from an EMBL/GenBank/DDBJ whole genome shotgun (WGS) entry which is preliminary data.</text>
</comment>
<evidence type="ECO:0000256" key="2">
    <source>
        <dbReference type="SAM" id="Phobius"/>
    </source>
</evidence>
<protein>
    <submittedName>
        <fullName evidence="3">Uncharacterized protein</fullName>
    </submittedName>
</protein>
<feature type="compositionally biased region" description="Polar residues" evidence="1">
    <location>
        <begin position="402"/>
        <end position="414"/>
    </location>
</feature>
<dbReference type="AlphaFoldDB" id="A0A7W3MU60"/>
<feature type="region of interest" description="Disordered" evidence="1">
    <location>
        <begin position="377"/>
        <end position="428"/>
    </location>
</feature>
<feature type="transmembrane region" description="Helical" evidence="2">
    <location>
        <begin position="165"/>
        <end position="186"/>
    </location>
</feature>
<dbReference type="EMBL" id="JACJII010000001">
    <property type="protein sequence ID" value="MBA9001971.1"/>
    <property type="molecule type" value="Genomic_DNA"/>
</dbReference>
<evidence type="ECO:0000313" key="4">
    <source>
        <dbReference type="Proteomes" id="UP000539313"/>
    </source>
</evidence>
<organism evidence="3 4">
    <name type="scientific">Thermomonospora cellulosilytica</name>
    <dbReference type="NCBI Taxonomy" id="1411118"/>
    <lineage>
        <taxon>Bacteria</taxon>
        <taxon>Bacillati</taxon>
        <taxon>Actinomycetota</taxon>
        <taxon>Actinomycetes</taxon>
        <taxon>Streptosporangiales</taxon>
        <taxon>Thermomonosporaceae</taxon>
        <taxon>Thermomonospora</taxon>
    </lineage>
</organism>
<keyword evidence="2" id="KW-0812">Transmembrane</keyword>
<proteinExistence type="predicted"/>
<keyword evidence="2" id="KW-1133">Transmembrane helix</keyword>
<accession>A0A7W3MU60</accession>